<protein>
    <submittedName>
        <fullName evidence="2">Uncharacterized protein</fullName>
    </submittedName>
</protein>
<dbReference type="EMBL" id="BRXU01000008">
    <property type="protein sequence ID" value="GLC53591.1"/>
    <property type="molecule type" value="Genomic_DNA"/>
</dbReference>
<feature type="compositionally biased region" description="Gly residues" evidence="1">
    <location>
        <begin position="341"/>
        <end position="352"/>
    </location>
</feature>
<name>A0A9W6BJX2_9CHLO</name>
<gene>
    <name evidence="2" type="primary">PLESTMB000310</name>
    <name evidence="2" type="ORF">PLESTB_000766200</name>
</gene>
<dbReference type="Proteomes" id="UP001165080">
    <property type="component" value="Unassembled WGS sequence"/>
</dbReference>
<reference evidence="2 3" key="1">
    <citation type="journal article" date="2023" name="Commun. Biol.">
        <title>Reorganization of the ancestral sex-determining regions during the evolution of trioecy in Pleodorina starrii.</title>
        <authorList>
            <person name="Takahashi K."/>
            <person name="Suzuki S."/>
            <person name="Kawai-Toyooka H."/>
            <person name="Yamamoto K."/>
            <person name="Hamaji T."/>
            <person name="Ootsuki R."/>
            <person name="Yamaguchi H."/>
            <person name="Kawachi M."/>
            <person name="Higashiyama T."/>
            <person name="Nozaki H."/>
        </authorList>
    </citation>
    <scope>NUCLEOTIDE SEQUENCE [LARGE SCALE GENOMIC DNA]</scope>
    <source>
        <strain evidence="2 3">NIES-4479</strain>
    </source>
</reference>
<proteinExistence type="predicted"/>
<feature type="region of interest" description="Disordered" evidence="1">
    <location>
        <begin position="299"/>
        <end position="358"/>
    </location>
</feature>
<dbReference type="AlphaFoldDB" id="A0A9W6BJX2"/>
<evidence type="ECO:0000256" key="1">
    <source>
        <dbReference type="SAM" id="MobiDB-lite"/>
    </source>
</evidence>
<comment type="caution">
    <text evidence="2">The sequence shown here is derived from an EMBL/GenBank/DDBJ whole genome shotgun (WGS) entry which is preliminary data.</text>
</comment>
<feature type="compositionally biased region" description="Low complexity" evidence="1">
    <location>
        <begin position="1"/>
        <end position="13"/>
    </location>
</feature>
<sequence length="358" mass="36455">MGQTLPEQQLAQGAGAGAGEPGGGPLSFTDRPLSEQITDEFLLGLVSGLHSHDPDRIRRTVRHHFAPDAVLVHTMARAENSADVYRLYRTYTAACIVRPVVREIAIDLRPRTARSEPTGDIVAGAPPPSGACCAVLWVDQHVRIRAVPYLSGGVYPTVSFFKFKPCPKTGRPLVYEQYEHVSRDSYIVSLGAIAGWVHHQMLQPMGRFTAGLVADTLDWAEAAWARLRGSASTAAAAAVTGGGAAGASSGSSGAAGVARVAGAAIRSSYLGDAAVIDGGGGGGGADTATGYWYNVGREGARPATPEKQQLGGVYGEGAGASPYGSDYTPSTGTTTARSSSTGGGGGGGGAGSGAAKSP</sequence>
<feature type="compositionally biased region" description="Gly residues" evidence="1">
    <location>
        <begin position="14"/>
        <end position="25"/>
    </location>
</feature>
<feature type="region of interest" description="Disordered" evidence="1">
    <location>
        <begin position="1"/>
        <end position="31"/>
    </location>
</feature>
<keyword evidence="3" id="KW-1185">Reference proteome</keyword>
<accession>A0A9W6BJX2</accession>
<evidence type="ECO:0000313" key="2">
    <source>
        <dbReference type="EMBL" id="GLC53591.1"/>
    </source>
</evidence>
<organism evidence="2 3">
    <name type="scientific">Pleodorina starrii</name>
    <dbReference type="NCBI Taxonomy" id="330485"/>
    <lineage>
        <taxon>Eukaryota</taxon>
        <taxon>Viridiplantae</taxon>
        <taxon>Chlorophyta</taxon>
        <taxon>core chlorophytes</taxon>
        <taxon>Chlorophyceae</taxon>
        <taxon>CS clade</taxon>
        <taxon>Chlamydomonadales</taxon>
        <taxon>Volvocaceae</taxon>
        <taxon>Pleodorina</taxon>
    </lineage>
</organism>
<feature type="compositionally biased region" description="Low complexity" evidence="1">
    <location>
        <begin position="330"/>
        <end position="340"/>
    </location>
</feature>
<evidence type="ECO:0000313" key="3">
    <source>
        <dbReference type="Proteomes" id="UP001165080"/>
    </source>
</evidence>